<evidence type="ECO:0000259" key="11">
    <source>
        <dbReference type="PROSITE" id="PS50184"/>
    </source>
</evidence>
<dbReference type="PROSITE" id="PS50184">
    <property type="entry name" value="VWFC_2"/>
    <property type="match status" value="4"/>
</dbReference>
<dbReference type="CDD" id="cd01450">
    <property type="entry name" value="vWFA_subfamily_ECM"/>
    <property type="match status" value="1"/>
</dbReference>
<feature type="domain" description="VWFC" evidence="11">
    <location>
        <begin position="1602"/>
        <end position="1669"/>
    </location>
</feature>
<feature type="domain" description="VWFA" evidence="12">
    <location>
        <begin position="927"/>
        <end position="1102"/>
    </location>
</feature>
<dbReference type="Pfam" id="PF01549">
    <property type="entry name" value="ShK"/>
    <property type="match status" value="3"/>
</dbReference>
<dbReference type="PANTHER" id="PTHR24020:SF84">
    <property type="entry name" value="VWFA DOMAIN-CONTAINING PROTEIN"/>
    <property type="match status" value="1"/>
</dbReference>
<feature type="signal peptide" evidence="10">
    <location>
        <begin position="1"/>
        <end position="20"/>
    </location>
</feature>
<comment type="caution">
    <text evidence="9">Lacks conserved residue(s) required for the propagation of feature annotation.</text>
</comment>
<keyword evidence="3" id="KW-0272">Extracellular matrix</keyword>
<dbReference type="InterPro" id="IPR003582">
    <property type="entry name" value="ShKT_dom"/>
</dbReference>
<dbReference type="GO" id="GO:0007155">
    <property type="term" value="P:cell adhesion"/>
    <property type="evidence" value="ECO:0007669"/>
    <property type="project" value="UniProtKB-KW"/>
</dbReference>
<comment type="subcellular location">
    <subcellularLocation>
        <location evidence="1">Secreted</location>
        <location evidence="1">Extracellular space</location>
        <location evidence="1">Extracellular matrix</location>
    </subcellularLocation>
</comment>
<feature type="domain" description="VWFA" evidence="12">
    <location>
        <begin position="529"/>
        <end position="704"/>
    </location>
</feature>
<dbReference type="InterPro" id="IPR050525">
    <property type="entry name" value="ECM_Assembly_Org"/>
</dbReference>
<dbReference type="EMBL" id="OX597817">
    <property type="protein sequence ID" value="CAI9721274.1"/>
    <property type="molecule type" value="Genomic_DNA"/>
</dbReference>
<protein>
    <submittedName>
        <fullName evidence="14">Collagen alpha-1(XII) chain-like</fullName>
    </submittedName>
</protein>
<organism evidence="14 15">
    <name type="scientific">Octopus vulgaris</name>
    <name type="common">Common octopus</name>
    <dbReference type="NCBI Taxonomy" id="6645"/>
    <lineage>
        <taxon>Eukaryota</taxon>
        <taxon>Metazoa</taxon>
        <taxon>Spiralia</taxon>
        <taxon>Lophotrochozoa</taxon>
        <taxon>Mollusca</taxon>
        <taxon>Cephalopoda</taxon>
        <taxon>Coleoidea</taxon>
        <taxon>Octopodiformes</taxon>
        <taxon>Octopoda</taxon>
        <taxon>Incirrata</taxon>
        <taxon>Octopodidae</taxon>
        <taxon>Octopus</taxon>
    </lineage>
</organism>
<name>A0AA36AT87_OCTVU</name>
<evidence type="ECO:0000256" key="9">
    <source>
        <dbReference type="PROSITE-ProRule" id="PRU01005"/>
    </source>
</evidence>
<evidence type="ECO:0000256" key="5">
    <source>
        <dbReference type="ARBA" id="ARBA00022737"/>
    </source>
</evidence>
<keyword evidence="2" id="KW-0964">Secreted</keyword>
<feature type="domain" description="VWFC" evidence="11">
    <location>
        <begin position="1204"/>
        <end position="1269"/>
    </location>
</feature>
<dbReference type="GO" id="GO:0005581">
    <property type="term" value="C:collagen trimer"/>
    <property type="evidence" value="ECO:0007669"/>
    <property type="project" value="UniProtKB-KW"/>
</dbReference>
<evidence type="ECO:0000256" key="4">
    <source>
        <dbReference type="ARBA" id="ARBA00022729"/>
    </source>
</evidence>
<evidence type="ECO:0000256" key="7">
    <source>
        <dbReference type="ARBA" id="ARBA00023119"/>
    </source>
</evidence>
<dbReference type="InterPro" id="IPR036465">
    <property type="entry name" value="vWFA_dom_sf"/>
</dbReference>
<dbReference type="PROSITE" id="PS51670">
    <property type="entry name" value="SHKT"/>
    <property type="match status" value="1"/>
</dbReference>
<proteinExistence type="predicted"/>
<dbReference type="InterPro" id="IPR001007">
    <property type="entry name" value="VWF_dom"/>
</dbReference>
<feature type="domain" description="VWFC" evidence="11">
    <location>
        <begin position="1780"/>
        <end position="1846"/>
    </location>
</feature>
<evidence type="ECO:0000259" key="12">
    <source>
        <dbReference type="PROSITE" id="PS50234"/>
    </source>
</evidence>
<feature type="disulfide bond" evidence="9">
    <location>
        <begin position="1157"/>
        <end position="1191"/>
    </location>
</feature>
<dbReference type="Pfam" id="PF00092">
    <property type="entry name" value="VWA"/>
    <property type="match status" value="5"/>
</dbReference>
<keyword evidence="4 10" id="KW-0732">Signal</keyword>
<evidence type="ECO:0000256" key="1">
    <source>
        <dbReference type="ARBA" id="ARBA00004498"/>
    </source>
</evidence>
<dbReference type="FunFam" id="3.40.50.410:FF:000003">
    <property type="entry name" value="Collagen type VI alpha 3 chain"/>
    <property type="match status" value="1"/>
</dbReference>
<dbReference type="SMART" id="SM00214">
    <property type="entry name" value="VWC"/>
    <property type="match status" value="7"/>
</dbReference>
<feature type="domain" description="ShKT" evidence="13">
    <location>
        <begin position="1157"/>
        <end position="1191"/>
    </location>
</feature>
<evidence type="ECO:0000259" key="13">
    <source>
        <dbReference type="PROSITE" id="PS51670"/>
    </source>
</evidence>
<dbReference type="SMART" id="SM00209">
    <property type="entry name" value="TSP1"/>
    <property type="match status" value="2"/>
</dbReference>
<feature type="domain" description="VWFA" evidence="12">
    <location>
        <begin position="730"/>
        <end position="904"/>
    </location>
</feature>
<keyword evidence="9" id="KW-1015">Disulfide bond</keyword>
<dbReference type="InterPro" id="IPR002035">
    <property type="entry name" value="VWF_A"/>
</dbReference>
<dbReference type="Proteomes" id="UP001162480">
    <property type="component" value="Chromosome 4"/>
</dbReference>
<dbReference type="CDD" id="cd01472">
    <property type="entry name" value="vWA_collagen"/>
    <property type="match status" value="2"/>
</dbReference>
<evidence type="ECO:0000256" key="3">
    <source>
        <dbReference type="ARBA" id="ARBA00022530"/>
    </source>
</evidence>
<dbReference type="PRINTS" id="PR00453">
    <property type="entry name" value="VWFADOMAIN"/>
</dbReference>
<dbReference type="SUPFAM" id="SSF82895">
    <property type="entry name" value="TSP-1 type 1 repeat"/>
    <property type="match status" value="2"/>
</dbReference>
<dbReference type="PANTHER" id="PTHR24020">
    <property type="entry name" value="COLLAGEN ALPHA"/>
    <property type="match status" value="1"/>
</dbReference>
<keyword evidence="8" id="KW-0325">Glycoprotein</keyword>
<dbReference type="Pfam" id="PF00090">
    <property type="entry name" value="TSP_1"/>
    <property type="match status" value="2"/>
</dbReference>
<keyword evidence="6" id="KW-0130">Cell adhesion</keyword>
<dbReference type="SMART" id="SM00327">
    <property type="entry name" value="VWA"/>
    <property type="match status" value="5"/>
</dbReference>
<dbReference type="SUPFAM" id="SSF53300">
    <property type="entry name" value="vWA-like"/>
    <property type="match status" value="5"/>
</dbReference>
<feature type="domain" description="VWFA" evidence="12">
    <location>
        <begin position="34"/>
        <end position="207"/>
    </location>
</feature>
<feature type="domain" description="VWFA" evidence="12">
    <location>
        <begin position="283"/>
        <end position="456"/>
    </location>
</feature>
<dbReference type="InterPro" id="IPR036383">
    <property type="entry name" value="TSP1_rpt_sf"/>
</dbReference>
<evidence type="ECO:0000256" key="10">
    <source>
        <dbReference type="SAM" id="SignalP"/>
    </source>
</evidence>
<dbReference type="Gene3D" id="3.40.50.410">
    <property type="entry name" value="von Willebrand factor, type A domain"/>
    <property type="match status" value="5"/>
</dbReference>
<keyword evidence="7" id="KW-0176">Collagen</keyword>
<dbReference type="InterPro" id="IPR000884">
    <property type="entry name" value="TSP1_rpt"/>
</dbReference>
<evidence type="ECO:0000313" key="15">
    <source>
        <dbReference type="Proteomes" id="UP001162480"/>
    </source>
</evidence>
<evidence type="ECO:0000256" key="2">
    <source>
        <dbReference type="ARBA" id="ARBA00022525"/>
    </source>
</evidence>
<reference evidence="14" key="1">
    <citation type="submission" date="2023-08" db="EMBL/GenBank/DDBJ databases">
        <authorList>
            <person name="Alioto T."/>
            <person name="Alioto T."/>
            <person name="Gomez Garrido J."/>
        </authorList>
    </citation>
    <scope>NUCLEOTIDE SEQUENCE</scope>
</reference>
<evidence type="ECO:0000256" key="8">
    <source>
        <dbReference type="ARBA" id="ARBA00023180"/>
    </source>
</evidence>
<keyword evidence="15" id="KW-1185">Reference proteome</keyword>
<gene>
    <name evidence="14" type="ORF">OCTVUL_1B004950</name>
</gene>
<feature type="chain" id="PRO_5041397575" evidence="10">
    <location>
        <begin position="21"/>
        <end position="2007"/>
    </location>
</feature>
<accession>A0AA36AT87</accession>
<dbReference type="Gene3D" id="2.20.100.10">
    <property type="entry name" value="Thrombospondin type-1 (TSP1) repeat"/>
    <property type="match status" value="2"/>
</dbReference>
<dbReference type="SMART" id="SM00254">
    <property type="entry name" value="ShKT"/>
    <property type="match status" value="6"/>
</dbReference>
<dbReference type="PROSITE" id="PS01208">
    <property type="entry name" value="VWFC_1"/>
    <property type="match status" value="3"/>
</dbReference>
<dbReference type="PROSITE" id="PS50234">
    <property type="entry name" value="VWFA"/>
    <property type="match status" value="5"/>
</dbReference>
<evidence type="ECO:0000313" key="14">
    <source>
        <dbReference type="EMBL" id="CAI9721274.1"/>
    </source>
</evidence>
<evidence type="ECO:0000256" key="6">
    <source>
        <dbReference type="ARBA" id="ARBA00022889"/>
    </source>
</evidence>
<dbReference type="PROSITE" id="PS50092">
    <property type="entry name" value="TSP1"/>
    <property type="match status" value="2"/>
</dbReference>
<sequence>MTKMHSLYWFALLLCGGSLAAKPDLMDCKDNPLDVLFLVDTSGSVGASNFKTTLRFVSSFVDSFEIGPKRVQVAVTTFDHTVMPKIKLNQIHDKQALKNAINSIPHHGGMTATDKALAFARTQAFTRQNGGRTNVTQVVVVLTDGRSGNKVSTKHEADLIHQTNIQVFAIGIGKGVDQTELKSIASTPDMVSTVGNFNELRKIQDKLHTQTCTAKRQYDNWGAWSACTVSCGTGVSKRTRHCLLAKCYANSEENKTCNAQPCPTIPPTTKPPVILDCKDNPLDILFLVDSSGSVGAANFKTTLRFVSSFVDSFEISAKRVQVGVTTFDNTVMPKIKLNQIYNKQALKNAINNIPYHGGGTSTDKVLAFARTKGFSPQNGGRTNVTQVVVVLTDGQSSNRAFTKREADLIHGTNIQVFAIGIGKGINRNELNSIASTPDMVSTVGNFNELKKIQDKLHTQTCTAKRQFGNWTPWSPCTASCNTGFKNRTRTCLLKKCYGNTTEKKACNQQACPTELPTTPAPKCNYSIADVVFALDASSSVGAVNFQRMLRFVDAIAKSFEVGKDSVHVGVVTFADHAKLRFHMNKYYNMSKILEEIRKIPYKGGSTNTGEAIHYIRTTSFLSQNGARSNVPKIAIVITDGRSNVPVTTAQEAAALKKDGVIVFSIGIGNKVYPTELEQIASATAKEHVFLVNNFEALNNIKKAVAFRACEAQKNTTESPVIIEKCPARADIVFVLDSSASIGKSNFQKVLNFVTTISNRFTIGPDQVQIGIDSFDSATRTEFALDSYNDTSSLLAAINKIRYHGGSTHTGEGLERLFSQSMTFSNGLRPNVTRIAILITDGQSNGPVNVQSEAQKIKNSGILLFTVGIGDINTNLLAHISSSPKSDFEFRVEDFAVLHSIASRLSKSSCNVAPHENGTASECYATADIVFVMDSSASVGYKNFHKMLDFVEKLVDKFEIGPKHIQIGAMSYNSRPHLEFHLNKFNSKSAIKKAISKIHYKVGNTYTDQAINFMHYHMFTHANGARTNVPKIGVIITDGESTLPDDTKLEAEAARHSNITLISIGIGSSISRKELNEIATDPDSSHVFNARDFNNLIHIVDTVANKTCVAIPKDVKPKDCNDIIPNCRYFGVEACNAYPDWSSDYCSKYCDMCEYIGCKDKFKTCKEKSQKGVCTESPVWARDNCIQSCNMCKHRGNKTIAKEVGHCVYKGKLYAQSETWMDGCDLECSCLDSHTGVFSCWNKCPIYHNLPPMCTLVDVEGECCKKPICNFNGQHTKTTGHNKGKSLGVDVCMYDGHPYYQGQTWQSGCEYNCKCVDSSSGYWTCDSRCPTYIGLPAECSLMKRAGKCCGEVNCAFNTHFGRFKGEGKRVAIEYPPTTGPCIDKLDCSTLGSGICTQPELKAWAALNCPKTCGTCCSCLVNGKKIPEGHTWQDGCSTCVCENVALGIARCYEQCSKVTVLPPNCRRIKDSNGCCEKIACTQGVLSGSNRGNSTGGHKLIHNSTHGLITKDISGCLYKGKYYAEKSVWNDGCQLQCTCQNATSGMYECHQRCPIFEDLPNDCRLVDFPGEPCCVIPECNSTHTIIPKYGKPKKGKGKVTSDPKGGCVYTNGKKYKKGETWLDGCDYSCVCTNEESGAYICERRCPYMGRPPKGCRIVRDVDDDCCNTLQCLPSTAIPDLSTPMHVPGKCFYKGTAYAEGAQWNDGCSKSCVCENGKYGYYRCQDRCASYSHVPSKCTMKPDPLDSKCCKFPQCGDNTTVPSGFRGSKNGFGRSNVPTTIYKGVCMYNSKVYKQGETWEDGCDYTCECIDASKNQFRCRPRCVRYYDIPSNCREVNSTQDHCCSSLECKPLQPLCNDKIATCVKYGKIICSDPSFQDWVLENCANYCSVCGVTRPTMRTDGTTVAYSVGDCRDKTDCSKFSFNPCDTNLRSWAVDNCPQHCNLCVPFTGSTPDPYPNCHDKDANCPGYKIDVCHGSLYKWGLSHCQRFCHYCDRKVPAVMYEASAAHGSE</sequence>
<dbReference type="FunFam" id="3.40.50.410:FF:000004">
    <property type="entry name" value="collagen alpha-6(VI) chain"/>
    <property type="match status" value="4"/>
</dbReference>
<feature type="domain" description="VWFC" evidence="11">
    <location>
        <begin position="1289"/>
        <end position="1354"/>
    </location>
</feature>
<keyword evidence="5" id="KW-0677">Repeat</keyword>